<reference evidence="2" key="1">
    <citation type="submission" date="2022-11" db="EMBL/GenBank/DDBJ databases">
        <authorList>
            <person name="Petersen C."/>
        </authorList>
    </citation>
    <scope>NUCLEOTIDE SEQUENCE</scope>
    <source>
        <strain evidence="2">IBT 26290</strain>
    </source>
</reference>
<evidence type="ECO:0000313" key="3">
    <source>
        <dbReference type="Proteomes" id="UP001149163"/>
    </source>
</evidence>
<reference evidence="2" key="2">
    <citation type="journal article" date="2023" name="IMA Fungus">
        <title>Comparative genomic study of the Penicillium genus elucidates a diverse pangenome and 15 lateral gene transfer events.</title>
        <authorList>
            <person name="Petersen C."/>
            <person name="Sorensen T."/>
            <person name="Nielsen M.R."/>
            <person name="Sondergaard T.E."/>
            <person name="Sorensen J.L."/>
            <person name="Fitzpatrick D.A."/>
            <person name="Frisvad J.C."/>
            <person name="Nielsen K.L."/>
        </authorList>
    </citation>
    <scope>NUCLEOTIDE SEQUENCE</scope>
    <source>
        <strain evidence="2">IBT 26290</strain>
    </source>
</reference>
<evidence type="ECO:0000256" key="1">
    <source>
        <dbReference type="SAM" id="MobiDB-lite"/>
    </source>
</evidence>
<dbReference type="Proteomes" id="UP001149163">
    <property type="component" value="Unassembled WGS sequence"/>
</dbReference>
<name>A0A9W9HW72_9EURO</name>
<proteinExistence type="predicted"/>
<dbReference type="OrthoDB" id="9932926at2759"/>
<dbReference type="Gene3D" id="3.40.30.10">
    <property type="entry name" value="Glutaredoxin"/>
    <property type="match status" value="1"/>
</dbReference>
<feature type="compositionally biased region" description="Polar residues" evidence="1">
    <location>
        <begin position="112"/>
        <end position="125"/>
    </location>
</feature>
<feature type="region of interest" description="Disordered" evidence="1">
    <location>
        <begin position="109"/>
        <end position="225"/>
    </location>
</feature>
<gene>
    <name evidence="2" type="ORF">N7482_008978</name>
</gene>
<dbReference type="AlphaFoldDB" id="A0A9W9HW72"/>
<dbReference type="EMBL" id="JAPQKN010000006">
    <property type="protein sequence ID" value="KAJ5157878.1"/>
    <property type="molecule type" value="Genomic_DNA"/>
</dbReference>
<organism evidence="2 3">
    <name type="scientific">Penicillium canariense</name>
    <dbReference type="NCBI Taxonomy" id="189055"/>
    <lineage>
        <taxon>Eukaryota</taxon>
        <taxon>Fungi</taxon>
        <taxon>Dikarya</taxon>
        <taxon>Ascomycota</taxon>
        <taxon>Pezizomycotina</taxon>
        <taxon>Eurotiomycetes</taxon>
        <taxon>Eurotiomycetidae</taxon>
        <taxon>Eurotiales</taxon>
        <taxon>Aspergillaceae</taxon>
        <taxon>Penicillium</taxon>
    </lineage>
</organism>
<sequence length="385" mass="41706">MSDSTLYLYTSLTAGSSHIVTATARVETILKANKLPFRAIDVATDEVARKLWGRRSKGKKLPGLVKYGNIVGPTPALTPPRLQDLEEIEEWNEFGELRMVVNSVQDVDGMPATSNPVPATETTFSPAPKEPEPVTPKPCTIKIQSPPATKTAEKKDEQAVLAFRQASSEAASKAKNKAEEKKDEPKQEEAQAQSSLPTKTHRGSVACELPDITPDSSKGAKRPPLVPEIAAVSSANFHADNAEALGLVEHHRGSIISGSDNADKDKVVTEIRQSISAAEQPLGSLDALRKEAAGKPQEQSIEEEGPGVENAKEIAEVKEKDTPSEMKEEKKDTPSEMKEEKKDTPSETKEEEKDTPSETKKESEDETSATAQDTKSVEETTTSKD</sequence>
<evidence type="ECO:0000313" key="2">
    <source>
        <dbReference type="EMBL" id="KAJ5157878.1"/>
    </source>
</evidence>
<protein>
    <submittedName>
        <fullName evidence="2">Glutaredoxin</fullName>
    </submittedName>
</protein>
<dbReference type="GeneID" id="81430278"/>
<accession>A0A9W9HW72</accession>
<feature type="compositionally biased region" description="Basic and acidic residues" evidence="1">
    <location>
        <begin position="310"/>
        <end position="363"/>
    </location>
</feature>
<dbReference type="SUPFAM" id="SSF52833">
    <property type="entry name" value="Thioredoxin-like"/>
    <property type="match status" value="1"/>
</dbReference>
<dbReference type="InterPro" id="IPR051033">
    <property type="entry name" value="SH3BGR"/>
</dbReference>
<keyword evidence="3" id="KW-1185">Reference proteome</keyword>
<comment type="caution">
    <text evidence="2">The sequence shown here is derived from an EMBL/GenBank/DDBJ whole genome shotgun (WGS) entry which is preliminary data.</text>
</comment>
<feature type="region of interest" description="Disordered" evidence="1">
    <location>
        <begin position="275"/>
        <end position="385"/>
    </location>
</feature>
<dbReference type="PANTHER" id="PTHR12232">
    <property type="entry name" value="SH3 DOMAIN-BINDING GLUTAMIC ACID-RICH-LIKE PROTEIN"/>
    <property type="match status" value="1"/>
</dbReference>
<dbReference type="PANTHER" id="PTHR12232:SF0">
    <property type="entry name" value="THIOREDOXIN DOMAIN-CONTAINING PROTEIN"/>
    <property type="match status" value="1"/>
</dbReference>
<feature type="compositionally biased region" description="Basic and acidic residues" evidence="1">
    <location>
        <begin position="375"/>
        <end position="385"/>
    </location>
</feature>
<dbReference type="GO" id="GO:0005737">
    <property type="term" value="C:cytoplasm"/>
    <property type="evidence" value="ECO:0007669"/>
    <property type="project" value="TreeGrafter"/>
</dbReference>
<feature type="compositionally biased region" description="Basic and acidic residues" evidence="1">
    <location>
        <begin position="176"/>
        <end position="189"/>
    </location>
</feature>
<dbReference type="InterPro" id="IPR036249">
    <property type="entry name" value="Thioredoxin-like_sf"/>
</dbReference>
<dbReference type="RefSeq" id="XP_056540867.1">
    <property type="nucleotide sequence ID" value="XM_056691102.1"/>
</dbReference>